<feature type="domain" description="ENPP1-3/EXOG-like endonuclease/phosphodiesterase" evidence="4">
    <location>
        <begin position="128"/>
        <end position="314"/>
    </location>
</feature>
<evidence type="ECO:0000259" key="4">
    <source>
        <dbReference type="SMART" id="SM00477"/>
    </source>
</evidence>
<gene>
    <name evidence="6" type="ORF">LMG26788_00015</name>
</gene>
<evidence type="ECO:0000313" key="7">
    <source>
        <dbReference type="Proteomes" id="UP000494203"/>
    </source>
</evidence>
<feature type="compositionally biased region" description="Basic residues" evidence="3">
    <location>
        <begin position="13"/>
        <end position="24"/>
    </location>
</feature>
<protein>
    <recommendedName>
        <fullName evidence="8">Endonuclease</fullName>
    </recommendedName>
</protein>
<evidence type="ECO:0000259" key="5">
    <source>
        <dbReference type="SMART" id="SM00892"/>
    </source>
</evidence>
<dbReference type="SMART" id="SM00892">
    <property type="entry name" value="Endonuclease_NS"/>
    <property type="match status" value="1"/>
</dbReference>
<feature type="domain" description="DNA/RNA non-specific endonuclease/pyrophosphatase/phosphodiesterase" evidence="5">
    <location>
        <begin position="127"/>
        <end position="307"/>
    </location>
</feature>
<dbReference type="InterPro" id="IPR040255">
    <property type="entry name" value="Non-specific_endonuclease"/>
</dbReference>
<dbReference type="GO" id="GO:0046872">
    <property type="term" value="F:metal ion binding"/>
    <property type="evidence" value="ECO:0007669"/>
    <property type="project" value="UniProtKB-KW"/>
</dbReference>
<dbReference type="InterPro" id="IPR001604">
    <property type="entry name" value="Endo_G_ENPP1-like_dom"/>
</dbReference>
<dbReference type="Gene3D" id="3.40.570.10">
    <property type="entry name" value="Extracellular Endonuclease, subunit A"/>
    <property type="match status" value="1"/>
</dbReference>
<dbReference type="PANTHER" id="PTHR13966">
    <property type="entry name" value="ENDONUCLEASE RELATED"/>
    <property type="match status" value="1"/>
</dbReference>
<feature type="active site" description="Proton acceptor" evidence="1">
    <location>
        <position position="192"/>
    </location>
</feature>
<accession>A0A6S7BSF6</accession>
<dbReference type="GO" id="GO:0003676">
    <property type="term" value="F:nucleic acid binding"/>
    <property type="evidence" value="ECO:0007669"/>
    <property type="project" value="InterPro"/>
</dbReference>
<evidence type="ECO:0000256" key="1">
    <source>
        <dbReference type="PIRSR" id="PIRSR640255-1"/>
    </source>
</evidence>
<organism evidence="6 7">
    <name type="scientific">Achromobacter pulmonis</name>
    <dbReference type="NCBI Taxonomy" id="1389932"/>
    <lineage>
        <taxon>Bacteria</taxon>
        <taxon>Pseudomonadati</taxon>
        <taxon>Pseudomonadota</taxon>
        <taxon>Betaproteobacteria</taxon>
        <taxon>Burkholderiales</taxon>
        <taxon>Alcaligenaceae</taxon>
        <taxon>Achromobacter</taxon>
    </lineage>
</organism>
<dbReference type="PANTHER" id="PTHR13966:SF5">
    <property type="entry name" value="ENDONUCLEASE G, MITOCHONDRIAL"/>
    <property type="match status" value="1"/>
</dbReference>
<feature type="compositionally biased region" description="Low complexity" evidence="3">
    <location>
        <begin position="25"/>
        <end position="35"/>
    </location>
</feature>
<proteinExistence type="predicted"/>
<dbReference type="SUPFAM" id="SSF54060">
    <property type="entry name" value="His-Me finger endonucleases"/>
    <property type="match status" value="1"/>
</dbReference>
<dbReference type="Pfam" id="PF01223">
    <property type="entry name" value="Endonuclease_NS"/>
    <property type="match status" value="1"/>
</dbReference>
<keyword evidence="7" id="KW-1185">Reference proteome</keyword>
<evidence type="ECO:0008006" key="8">
    <source>
        <dbReference type="Google" id="ProtNLM"/>
    </source>
</evidence>
<reference evidence="6 7" key="1">
    <citation type="submission" date="2020-04" db="EMBL/GenBank/DDBJ databases">
        <authorList>
            <person name="De Canck E."/>
        </authorList>
    </citation>
    <scope>NUCLEOTIDE SEQUENCE [LARGE SCALE GENOMIC DNA]</scope>
    <source>
        <strain evidence="6 7">LMG 26788</strain>
    </source>
</reference>
<feature type="region of interest" description="Disordered" evidence="3">
    <location>
        <begin position="1"/>
        <end position="35"/>
    </location>
</feature>
<dbReference type="AlphaFoldDB" id="A0A6S7BSF6"/>
<feature type="binding site" evidence="2">
    <location>
        <position position="222"/>
    </location>
    <ligand>
        <name>Mg(2+)</name>
        <dbReference type="ChEBI" id="CHEBI:18420"/>
        <note>catalytic</note>
    </ligand>
</feature>
<name>A0A6S7BSF6_9BURK</name>
<dbReference type="SMART" id="SM00477">
    <property type="entry name" value="NUC"/>
    <property type="match status" value="1"/>
</dbReference>
<keyword evidence="2" id="KW-0479">Metal-binding</keyword>
<dbReference type="GO" id="GO:0000014">
    <property type="term" value="F:single-stranded DNA endodeoxyribonuclease activity"/>
    <property type="evidence" value="ECO:0007669"/>
    <property type="project" value="TreeGrafter"/>
</dbReference>
<dbReference type="EMBL" id="CADIKZ010000001">
    <property type="protein sequence ID" value="CAB3816003.1"/>
    <property type="molecule type" value="Genomic_DNA"/>
</dbReference>
<sequence>MAAGSQPPGSMTRAKKPVPRKRSSPSRSPSRSRSAGRVPRFLRALVISSLASFGAATYVLHPQWQMPAAVGDMLSRLQWPSLQRSAPMALPAPNAALVQTTFDACPQFFPNARAPAVPAAQRLREVCFSSFAILHNGQTKTPVFVAERLNRQNLMQAKGQHRTDRFYAEARVPRAERAELDDYRGSGYSRGHMAPAGDMATPEAMAQSFSLANMVPQDQRHNAGPWSRIEQDTRQYVMRAAGDVYVFTGPVYAERPKTIGAGVAVPTYLYKVVYDATTHRAWVHWQANRADTKAGPPIGYDEFVKRTGLRLLPP</sequence>
<dbReference type="InterPro" id="IPR044929">
    <property type="entry name" value="DNA/RNA_non-sp_Endonuclease_sf"/>
</dbReference>
<dbReference type="InterPro" id="IPR020821">
    <property type="entry name" value="ENPP1-3/EXOG-like_nuc-like"/>
</dbReference>
<evidence type="ECO:0000313" key="6">
    <source>
        <dbReference type="EMBL" id="CAB3816003.1"/>
    </source>
</evidence>
<dbReference type="GO" id="GO:0004521">
    <property type="term" value="F:RNA endonuclease activity"/>
    <property type="evidence" value="ECO:0007669"/>
    <property type="project" value="TreeGrafter"/>
</dbReference>
<dbReference type="InterPro" id="IPR044925">
    <property type="entry name" value="His-Me_finger_sf"/>
</dbReference>
<evidence type="ECO:0000256" key="3">
    <source>
        <dbReference type="SAM" id="MobiDB-lite"/>
    </source>
</evidence>
<evidence type="ECO:0000256" key="2">
    <source>
        <dbReference type="PIRSR" id="PIRSR640255-2"/>
    </source>
</evidence>
<dbReference type="Proteomes" id="UP000494203">
    <property type="component" value="Unassembled WGS sequence"/>
</dbReference>